<dbReference type="InterPro" id="IPR005828">
    <property type="entry name" value="MFS_sugar_transport-like"/>
</dbReference>
<evidence type="ECO:0000256" key="10">
    <source>
        <dbReference type="SAM" id="Phobius"/>
    </source>
</evidence>
<feature type="transmembrane region" description="Helical" evidence="10">
    <location>
        <begin position="21"/>
        <end position="45"/>
    </location>
</feature>
<comment type="subcellular location">
    <subcellularLocation>
        <location evidence="1">Cell membrane</location>
        <topology evidence="1">Multi-pass membrane protein</topology>
    </subcellularLocation>
</comment>
<dbReference type="InterPro" id="IPR050820">
    <property type="entry name" value="MFS_Sugar_Transporter"/>
</dbReference>
<dbReference type="EMBL" id="CP032382">
    <property type="protein sequence ID" value="AYB35788.1"/>
    <property type="molecule type" value="Genomic_DNA"/>
</dbReference>
<evidence type="ECO:0000313" key="12">
    <source>
        <dbReference type="EMBL" id="AYB35788.1"/>
    </source>
</evidence>
<keyword evidence="7 10" id="KW-1133">Transmembrane helix</keyword>
<evidence type="ECO:0000256" key="2">
    <source>
        <dbReference type="ARBA" id="ARBA00010992"/>
    </source>
</evidence>
<feature type="transmembrane region" description="Helical" evidence="10">
    <location>
        <begin position="51"/>
        <end position="75"/>
    </location>
</feature>
<sequence>MDNAPKISGQEKSNVSFVLRVSCVAALGGLLFGYDTAVIAGAIGFLEKKFLLSPAMVGWVASSAIWGCAAGVLLAGRFGDVLGRKKALILTALLFGLSGIGSAVPNNLTVFIIARFSGGLAIGAVSMLAPLYISEIAPASIRGRLVTLYQLAIVLGINLIYYVNLEIEASGDLLWNIEMGWRWMLGSETIPALLFLFLMFFVPESPRWLIAKGDESAQNILQRLHGDIAGRRVFNDIVASLKNEKVSIMELFRPTLRAPLAIAVVLAFFSQVTGINAIIYYAPEILKRTGIATDSAMMQTFMIGLVNTLFTLVALWLVDRLGRRKLLLLGVSGMALCLFGTGYCFNFNITGGPWLLIFILGYIACFASSLGPIPWIIMSEIFPNRTRSMAMSVATVILWFGVIIVTQLTPILLDSIGGAWMFWIFMINSLILFTFTWLRVPETKGLTLEEIEMRWNDKQQGPGLRTNERLQI</sequence>
<evidence type="ECO:0000313" key="13">
    <source>
        <dbReference type="Proteomes" id="UP000266183"/>
    </source>
</evidence>
<keyword evidence="4" id="KW-1003">Cell membrane</keyword>
<evidence type="ECO:0000256" key="4">
    <source>
        <dbReference type="ARBA" id="ARBA00022475"/>
    </source>
</evidence>
<dbReference type="PROSITE" id="PS50850">
    <property type="entry name" value="MFS"/>
    <property type="match status" value="1"/>
</dbReference>
<evidence type="ECO:0000256" key="5">
    <source>
        <dbReference type="ARBA" id="ARBA00022597"/>
    </source>
</evidence>
<evidence type="ECO:0000259" key="11">
    <source>
        <dbReference type="PROSITE" id="PS50850"/>
    </source>
</evidence>
<keyword evidence="8 10" id="KW-0472">Membrane</keyword>
<feature type="transmembrane region" description="Helical" evidence="10">
    <location>
        <begin position="355"/>
        <end position="377"/>
    </location>
</feature>
<dbReference type="PRINTS" id="PR00171">
    <property type="entry name" value="SUGRTRNSPORT"/>
</dbReference>
<feature type="transmembrane region" description="Helical" evidence="10">
    <location>
        <begin position="87"/>
        <end position="104"/>
    </location>
</feature>
<dbReference type="InterPro" id="IPR036259">
    <property type="entry name" value="MFS_trans_sf"/>
</dbReference>
<dbReference type="OrthoDB" id="9783823at2"/>
<dbReference type="AlphaFoldDB" id="A0A385T3M9"/>
<feature type="transmembrane region" description="Helical" evidence="10">
    <location>
        <begin position="110"/>
        <end position="133"/>
    </location>
</feature>
<feature type="transmembrane region" description="Helical" evidence="10">
    <location>
        <begin position="183"/>
        <end position="202"/>
    </location>
</feature>
<name>A0A385T3M9_9BACT</name>
<feature type="transmembrane region" description="Helical" evidence="10">
    <location>
        <begin position="258"/>
        <end position="281"/>
    </location>
</feature>
<dbReference type="GO" id="GO:0022857">
    <property type="term" value="F:transmembrane transporter activity"/>
    <property type="evidence" value="ECO:0007669"/>
    <property type="project" value="InterPro"/>
</dbReference>
<dbReference type="InterPro" id="IPR003663">
    <property type="entry name" value="Sugar/inositol_transpt"/>
</dbReference>
<evidence type="ECO:0000256" key="1">
    <source>
        <dbReference type="ARBA" id="ARBA00004651"/>
    </source>
</evidence>
<dbReference type="SUPFAM" id="SSF103473">
    <property type="entry name" value="MFS general substrate transporter"/>
    <property type="match status" value="1"/>
</dbReference>
<dbReference type="InterPro" id="IPR020846">
    <property type="entry name" value="MFS_dom"/>
</dbReference>
<keyword evidence="6 10" id="KW-0812">Transmembrane</keyword>
<accession>A0A385T3M9</accession>
<feature type="transmembrane region" description="Helical" evidence="10">
    <location>
        <begin position="145"/>
        <end position="163"/>
    </location>
</feature>
<comment type="similarity">
    <text evidence="2 9">Belongs to the major facilitator superfamily. Sugar transporter (TC 2.A.1.1) family.</text>
</comment>
<evidence type="ECO:0000256" key="9">
    <source>
        <dbReference type="RuleBase" id="RU003346"/>
    </source>
</evidence>
<dbReference type="KEGG" id="chk:D4L85_31640"/>
<evidence type="ECO:0000256" key="8">
    <source>
        <dbReference type="ARBA" id="ARBA00023136"/>
    </source>
</evidence>
<dbReference type="Proteomes" id="UP000266183">
    <property type="component" value="Chromosome"/>
</dbReference>
<gene>
    <name evidence="12" type="ORF">D4L85_31640</name>
</gene>
<dbReference type="Gene3D" id="1.20.1250.20">
    <property type="entry name" value="MFS general substrate transporter like domains"/>
    <property type="match status" value="1"/>
</dbReference>
<reference evidence="13" key="1">
    <citation type="submission" date="2018-09" db="EMBL/GenBank/DDBJ databases">
        <title>Chryseolinea sp. KIS68-18 isolated from soil.</title>
        <authorList>
            <person name="Weon H.-Y."/>
            <person name="Kwon S.-W."/>
            <person name="Lee S.A."/>
        </authorList>
    </citation>
    <scope>NUCLEOTIDE SEQUENCE [LARGE SCALE GENOMIC DNA]</scope>
    <source>
        <strain evidence="13">KIS68-18</strain>
    </source>
</reference>
<keyword evidence="5" id="KW-0762">Sugar transport</keyword>
<keyword evidence="3 9" id="KW-0813">Transport</keyword>
<keyword evidence="13" id="KW-1185">Reference proteome</keyword>
<dbReference type="PROSITE" id="PS00216">
    <property type="entry name" value="SUGAR_TRANSPORT_1"/>
    <property type="match status" value="1"/>
</dbReference>
<evidence type="ECO:0000256" key="7">
    <source>
        <dbReference type="ARBA" id="ARBA00022989"/>
    </source>
</evidence>
<feature type="transmembrane region" description="Helical" evidence="10">
    <location>
        <begin position="301"/>
        <end position="319"/>
    </location>
</feature>
<protein>
    <submittedName>
        <fullName evidence="12">MFS transporter</fullName>
    </submittedName>
</protein>
<proteinExistence type="inferred from homology"/>
<feature type="transmembrane region" description="Helical" evidence="10">
    <location>
        <begin position="326"/>
        <end position="349"/>
    </location>
</feature>
<feature type="transmembrane region" description="Helical" evidence="10">
    <location>
        <begin position="389"/>
        <end position="413"/>
    </location>
</feature>
<dbReference type="InterPro" id="IPR005829">
    <property type="entry name" value="Sugar_transporter_CS"/>
</dbReference>
<dbReference type="NCBIfam" id="TIGR00879">
    <property type="entry name" value="SP"/>
    <property type="match status" value="1"/>
</dbReference>
<evidence type="ECO:0000256" key="3">
    <source>
        <dbReference type="ARBA" id="ARBA00022448"/>
    </source>
</evidence>
<dbReference type="GO" id="GO:0005886">
    <property type="term" value="C:plasma membrane"/>
    <property type="evidence" value="ECO:0007669"/>
    <property type="project" value="UniProtKB-SubCell"/>
</dbReference>
<evidence type="ECO:0000256" key="6">
    <source>
        <dbReference type="ARBA" id="ARBA00022692"/>
    </source>
</evidence>
<feature type="transmembrane region" description="Helical" evidence="10">
    <location>
        <begin position="419"/>
        <end position="438"/>
    </location>
</feature>
<dbReference type="FunFam" id="1.20.1250.20:FF:000122">
    <property type="entry name" value="D-xylose transporter XylE"/>
    <property type="match status" value="1"/>
</dbReference>
<organism evidence="12 13">
    <name type="scientific">Chryseolinea soli</name>
    <dbReference type="NCBI Taxonomy" id="2321403"/>
    <lineage>
        <taxon>Bacteria</taxon>
        <taxon>Pseudomonadati</taxon>
        <taxon>Bacteroidota</taxon>
        <taxon>Cytophagia</taxon>
        <taxon>Cytophagales</taxon>
        <taxon>Fulvivirgaceae</taxon>
        <taxon>Chryseolinea</taxon>
    </lineage>
</organism>
<dbReference type="PANTHER" id="PTHR48023">
    <property type="entry name" value="D-XYLOSE-PROTON SYMPORTER-LIKE 2"/>
    <property type="match status" value="1"/>
</dbReference>
<dbReference type="Pfam" id="PF00083">
    <property type="entry name" value="Sugar_tr"/>
    <property type="match status" value="1"/>
</dbReference>
<feature type="domain" description="Major facilitator superfamily (MFS) profile" evidence="11">
    <location>
        <begin position="21"/>
        <end position="444"/>
    </location>
</feature>
<dbReference type="PANTHER" id="PTHR48023:SF4">
    <property type="entry name" value="D-XYLOSE-PROTON SYMPORTER-LIKE 2"/>
    <property type="match status" value="1"/>
</dbReference>